<dbReference type="Proteomes" id="UP000242175">
    <property type="component" value="Chromosome small"/>
</dbReference>
<dbReference type="PANTHER" id="PTHR30537">
    <property type="entry name" value="HTH-TYPE TRANSCRIPTIONAL REGULATOR"/>
    <property type="match status" value="1"/>
</dbReference>
<evidence type="ECO:0000256" key="1">
    <source>
        <dbReference type="ARBA" id="ARBA00009437"/>
    </source>
</evidence>
<dbReference type="Pfam" id="PF00126">
    <property type="entry name" value="HTH_1"/>
    <property type="match status" value="1"/>
</dbReference>
<evidence type="ECO:0000256" key="2">
    <source>
        <dbReference type="ARBA" id="ARBA00023015"/>
    </source>
</evidence>
<comment type="similarity">
    <text evidence="1">Belongs to the LysR transcriptional regulatory family.</text>
</comment>
<reference evidence="6 7" key="1">
    <citation type="journal article" date="2016" name="Int. J. Syst. Evol. Microbiol.">
        <title>Paraphotobacterium marinum gen. nov., sp. nov., a member of the family Vibrionaceae, isolated from surface seawater.</title>
        <authorList>
            <person name="Huang Z."/>
            <person name="Dong C."/>
            <person name="Shao Z."/>
        </authorList>
    </citation>
    <scope>NUCLEOTIDE SEQUENCE [LARGE SCALE GENOMIC DNA]</scope>
    <source>
        <strain evidence="6 7">NSCS20N07D</strain>
    </source>
</reference>
<dbReference type="SUPFAM" id="SSF53850">
    <property type="entry name" value="Periplasmic binding protein-like II"/>
    <property type="match status" value="1"/>
</dbReference>
<evidence type="ECO:0000313" key="6">
    <source>
        <dbReference type="EMBL" id="ASK79491.1"/>
    </source>
</evidence>
<dbReference type="InterPro" id="IPR036388">
    <property type="entry name" value="WH-like_DNA-bd_sf"/>
</dbReference>
<keyword evidence="2" id="KW-0805">Transcription regulation</keyword>
<dbReference type="GO" id="GO:0006351">
    <property type="term" value="P:DNA-templated transcription"/>
    <property type="evidence" value="ECO:0007669"/>
    <property type="project" value="TreeGrafter"/>
</dbReference>
<dbReference type="Gene3D" id="1.10.10.10">
    <property type="entry name" value="Winged helix-like DNA-binding domain superfamily/Winged helix DNA-binding domain"/>
    <property type="match status" value="1"/>
</dbReference>
<accession>A0A220VGQ7</accession>
<evidence type="ECO:0000256" key="3">
    <source>
        <dbReference type="ARBA" id="ARBA00023125"/>
    </source>
</evidence>
<proteinExistence type="inferred from homology"/>
<keyword evidence="7" id="KW-1185">Reference proteome</keyword>
<evidence type="ECO:0000259" key="5">
    <source>
        <dbReference type="PROSITE" id="PS50931"/>
    </source>
</evidence>
<dbReference type="InterPro" id="IPR058163">
    <property type="entry name" value="LysR-type_TF_proteobact-type"/>
</dbReference>
<dbReference type="RefSeq" id="WP_089074399.1">
    <property type="nucleotide sequence ID" value="NZ_CBCSAM010000004.1"/>
</dbReference>
<evidence type="ECO:0000313" key="7">
    <source>
        <dbReference type="Proteomes" id="UP000242175"/>
    </source>
</evidence>
<dbReference type="SUPFAM" id="SSF46785">
    <property type="entry name" value="Winged helix' DNA-binding domain"/>
    <property type="match status" value="1"/>
</dbReference>
<dbReference type="PROSITE" id="PS50931">
    <property type="entry name" value="HTH_LYSR"/>
    <property type="match status" value="1"/>
</dbReference>
<sequence length="296" mass="33963">MKLDDLNLFRIIVENGTFTAASRKTQIPVATLTRHIQALEDSLNIRLLNRHARKLTLTDAGTKFYNETSPLIHLAIETAENIVDEFKGAAGKIRIGASTNLANNFLEELLFEFLKEHSSISIDLQVCNDNEQMDVMDWDVMFTTGSMKDSSLIARKIFTSKLIMVASPKYLESSKPVKEPIDLHQHRLLKQKNRIRWSIENKDLNQHVVIAGKPSFVSSEMNAIKSACLDNTGIALLPDKFCYESLINKQLIQVLPEWSQNDIESYIVYNHRENQPQKLKLFIDFVIRYTQKRKLD</sequence>
<dbReference type="OrthoDB" id="9815676at2"/>
<dbReference type="InterPro" id="IPR036390">
    <property type="entry name" value="WH_DNA-bd_sf"/>
</dbReference>
<dbReference type="PANTHER" id="PTHR30537:SF5">
    <property type="entry name" value="HTH-TYPE TRANSCRIPTIONAL ACTIVATOR TTDR-RELATED"/>
    <property type="match status" value="1"/>
</dbReference>
<dbReference type="AlphaFoldDB" id="A0A220VGQ7"/>
<dbReference type="CDD" id="cd08422">
    <property type="entry name" value="PBP2_CrgA_like"/>
    <property type="match status" value="1"/>
</dbReference>
<evidence type="ECO:0000256" key="4">
    <source>
        <dbReference type="ARBA" id="ARBA00023163"/>
    </source>
</evidence>
<dbReference type="Pfam" id="PF03466">
    <property type="entry name" value="LysR_substrate"/>
    <property type="match status" value="1"/>
</dbReference>
<organism evidence="6 7">
    <name type="scientific">Paraphotobacterium marinum</name>
    <dbReference type="NCBI Taxonomy" id="1755811"/>
    <lineage>
        <taxon>Bacteria</taxon>
        <taxon>Pseudomonadati</taxon>
        <taxon>Pseudomonadota</taxon>
        <taxon>Gammaproteobacteria</taxon>
        <taxon>Vibrionales</taxon>
        <taxon>Vibrionaceae</taxon>
        <taxon>Paraphotobacterium</taxon>
    </lineage>
</organism>
<gene>
    <name evidence="6" type="ORF">CF386_10550</name>
</gene>
<dbReference type="GO" id="GO:0043565">
    <property type="term" value="F:sequence-specific DNA binding"/>
    <property type="evidence" value="ECO:0007669"/>
    <property type="project" value="TreeGrafter"/>
</dbReference>
<dbReference type="InterPro" id="IPR005119">
    <property type="entry name" value="LysR_subst-bd"/>
</dbReference>
<keyword evidence="3" id="KW-0238">DNA-binding</keyword>
<dbReference type="EMBL" id="CP022356">
    <property type="protein sequence ID" value="ASK79491.1"/>
    <property type="molecule type" value="Genomic_DNA"/>
</dbReference>
<name>A0A220VGQ7_9GAMM</name>
<dbReference type="Gene3D" id="3.40.190.290">
    <property type="match status" value="1"/>
</dbReference>
<dbReference type="GO" id="GO:0003700">
    <property type="term" value="F:DNA-binding transcription factor activity"/>
    <property type="evidence" value="ECO:0007669"/>
    <property type="project" value="InterPro"/>
</dbReference>
<keyword evidence="4" id="KW-0804">Transcription</keyword>
<feature type="domain" description="HTH lysR-type" evidence="5">
    <location>
        <begin position="1"/>
        <end position="58"/>
    </location>
</feature>
<protein>
    <submittedName>
        <fullName evidence="6">LysR family transcriptional regulator</fullName>
    </submittedName>
</protein>
<dbReference type="KEGG" id="pmai:CF386_10550"/>
<dbReference type="InterPro" id="IPR000847">
    <property type="entry name" value="LysR_HTH_N"/>
</dbReference>